<dbReference type="NCBIfam" id="NF006099">
    <property type="entry name" value="PRK08251.1"/>
    <property type="match status" value="1"/>
</dbReference>
<comment type="similarity">
    <text evidence="1">Belongs to the short-chain dehydrogenases/reductases (SDR) family.</text>
</comment>
<sequence length="252" mass="27074">MAYRKNIVITGASAGLGEGMARRFAAAGRDLALCARRTERLERLAAELKEHHPGIRVVTRELDVNDHDRVFTVFREFRDELGGLDRVIVNAGLGKGQPIGTGYFAANRQTAETNFVAALAQCEAALEIFREQNAGHLVVVSSFSALRGMPRNLTAYAASKAALATLAEGIRADTYRTPIAVTALLPGYIESEMTSRAGTSRTPLLAGADRGAAALVKAIEKERPKAYVPAWPWAPLAAVVKALPLGVLRRVV</sequence>
<dbReference type="EMBL" id="JBHUOF010000007">
    <property type="protein sequence ID" value="MFD2799094.1"/>
    <property type="molecule type" value="Genomic_DNA"/>
</dbReference>
<dbReference type="RefSeq" id="WP_377386467.1">
    <property type="nucleotide sequence ID" value="NZ_JBHSAN010000006.1"/>
</dbReference>
<reference evidence="5" key="1">
    <citation type="journal article" date="2019" name="Int. J. Syst. Evol. Microbiol.">
        <title>The Global Catalogue of Microorganisms (GCM) 10K type strain sequencing project: providing services to taxonomists for standard genome sequencing and annotation.</title>
        <authorList>
            <consortium name="The Broad Institute Genomics Platform"/>
            <consortium name="The Broad Institute Genome Sequencing Center for Infectious Disease"/>
            <person name="Wu L."/>
            <person name="Ma J."/>
        </authorList>
    </citation>
    <scope>NUCLEOTIDE SEQUENCE [LARGE SCALE GENOMIC DNA]</scope>
    <source>
        <strain evidence="5">IBRC-M 10906</strain>
    </source>
</reference>
<gene>
    <name evidence="4" type="ORF">ACFS2C_06795</name>
</gene>
<dbReference type="SUPFAM" id="SSF51735">
    <property type="entry name" value="NAD(P)-binding Rossmann-fold domains"/>
    <property type="match status" value="1"/>
</dbReference>
<dbReference type="PANTHER" id="PTHR44196">
    <property type="entry name" value="DEHYDROGENASE/REDUCTASE SDR FAMILY MEMBER 7B"/>
    <property type="match status" value="1"/>
</dbReference>
<dbReference type="PANTHER" id="PTHR44196:SF1">
    <property type="entry name" value="DEHYDROGENASE_REDUCTASE SDR FAMILY MEMBER 7B"/>
    <property type="match status" value="1"/>
</dbReference>
<dbReference type="InterPro" id="IPR057326">
    <property type="entry name" value="KR_dom"/>
</dbReference>
<evidence type="ECO:0000259" key="3">
    <source>
        <dbReference type="SMART" id="SM00822"/>
    </source>
</evidence>
<dbReference type="PRINTS" id="PR00081">
    <property type="entry name" value="GDHRDH"/>
</dbReference>
<evidence type="ECO:0000313" key="4">
    <source>
        <dbReference type="EMBL" id="MFD2799094.1"/>
    </source>
</evidence>
<dbReference type="Gene3D" id="3.40.50.720">
    <property type="entry name" value="NAD(P)-binding Rossmann-like Domain"/>
    <property type="match status" value="1"/>
</dbReference>
<protein>
    <submittedName>
        <fullName evidence="4">SDR family oxidoreductase</fullName>
    </submittedName>
</protein>
<dbReference type="SMART" id="SM00822">
    <property type="entry name" value="PKS_KR"/>
    <property type="match status" value="1"/>
</dbReference>
<accession>A0ABW5W7D9</accession>
<feature type="domain" description="Ketoreductase" evidence="3">
    <location>
        <begin position="5"/>
        <end position="192"/>
    </location>
</feature>
<keyword evidence="5" id="KW-1185">Reference proteome</keyword>
<dbReference type="InterPro" id="IPR036291">
    <property type="entry name" value="NAD(P)-bd_dom_sf"/>
</dbReference>
<comment type="caution">
    <text evidence="4">The sequence shown here is derived from an EMBL/GenBank/DDBJ whole genome shotgun (WGS) entry which is preliminary data.</text>
</comment>
<dbReference type="InterPro" id="IPR002347">
    <property type="entry name" value="SDR_fam"/>
</dbReference>
<evidence type="ECO:0000313" key="5">
    <source>
        <dbReference type="Proteomes" id="UP001597478"/>
    </source>
</evidence>
<dbReference type="Proteomes" id="UP001597478">
    <property type="component" value="Unassembled WGS sequence"/>
</dbReference>
<organism evidence="4 5">
    <name type="scientific">Prauserella oleivorans</name>
    <dbReference type="NCBI Taxonomy" id="1478153"/>
    <lineage>
        <taxon>Bacteria</taxon>
        <taxon>Bacillati</taxon>
        <taxon>Actinomycetota</taxon>
        <taxon>Actinomycetes</taxon>
        <taxon>Pseudonocardiales</taxon>
        <taxon>Pseudonocardiaceae</taxon>
        <taxon>Prauserella</taxon>
    </lineage>
</organism>
<evidence type="ECO:0000256" key="2">
    <source>
        <dbReference type="ARBA" id="ARBA00023002"/>
    </source>
</evidence>
<keyword evidence="2" id="KW-0560">Oxidoreductase</keyword>
<proteinExistence type="inferred from homology"/>
<name>A0ABW5W7D9_9PSEU</name>
<dbReference type="Pfam" id="PF00106">
    <property type="entry name" value="adh_short"/>
    <property type="match status" value="1"/>
</dbReference>
<evidence type="ECO:0000256" key="1">
    <source>
        <dbReference type="ARBA" id="ARBA00006484"/>
    </source>
</evidence>